<name>A0A450X7L7_9GAMM</name>
<dbReference type="EMBL" id="CAADFO010000012">
    <property type="protein sequence ID" value="VFK25285.1"/>
    <property type="molecule type" value="Genomic_DNA"/>
</dbReference>
<organism evidence="1">
    <name type="scientific">Candidatus Kentrum sp. MB</name>
    <dbReference type="NCBI Taxonomy" id="2138164"/>
    <lineage>
        <taxon>Bacteria</taxon>
        <taxon>Pseudomonadati</taxon>
        <taxon>Pseudomonadota</taxon>
        <taxon>Gammaproteobacteria</taxon>
        <taxon>Candidatus Kentrum</taxon>
    </lineage>
</organism>
<dbReference type="AlphaFoldDB" id="A0A450X7L7"/>
<sequence>MNMASKAKHQRPAILWVEDNPDVSLLQFIPEQVEKRNAELLIAQGVMQLRRILDEPDDVRRINGIILDIMLYGASDLAVFGRENIKLGHGDETGIKLIENVFRDKTGEFKALAEVPILVLTTKPTVSQSDFDKYGKIQVEKKHDRTYDWESKVTSWIKERAK</sequence>
<reference evidence="1" key="1">
    <citation type="submission" date="2019-02" db="EMBL/GenBank/DDBJ databases">
        <authorList>
            <person name="Gruber-Vodicka R. H."/>
            <person name="Seah K. B. B."/>
        </authorList>
    </citation>
    <scope>NUCLEOTIDE SEQUENCE</scope>
    <source>
        <strain evidence="1">BECK_BZ197</strain>
    </source>
</reference>
<accession>A0A450X7L7</accession>
<gene>
    <name evidence="1" type="ORF">BECKMB1821G_GA0114241_101224</name>
</gene>
<proteinExistence type="predicted"/>
<protein>
    <submittedName>
        <fullName evidence="1">Uncharacterized protein</fullName>
    </submittedName>
</protein>
<evidence type="ECO:0000313" key="1">
    <source>
        <dbReference type="EMBL" id="VFK25285.1"/>
    </source>
</evidence>